<dbReference type="Gene3D" id="2.60.40.1220">
    <property type="match status" value="1"/>
</dbReference>
<dbReference type="RefSeq" id="WP_108779094.1">
    <property type="nucleotide sequence ID" value="NZ_CP029186.1"/>
</dbReference>
<dbReference type="PROSITE" id="PS50093">
    <property type="entry name" value="PKD"/>
    <property type="match status" value="1"/>
</dbReference>
<evidence type="ECO:0000313" key="4">
    <source>
        <dbReference type="EMBL" id="AWH86371.1"/>
    </source>
</evidence>
<dbReference type="OrthoDB" id="9765926at2"/>
<evidence type="ECO:0000256" key="1">
    <source>
        <dbReference type="ARBA" id="ARBA00022729"/>
    </source>
</evidence>
<protein>
    <recommendedName>
        <fullName evidence="3">PKD domain-containing protein</fullName>
    </recommendedName>
</protein>
<feature type="chain" id="PRO_5015410190" description="PKD domain-containing protein" evidence="2">
    <location>
        <begin position="23"/>
        <end position="1099"/>
    </location>
</feature>
<feature type="signal peptide" evidence="2">
    <location>
        <begin position="1"/>
        <end position="22"/>
    </location>
</feature>
<dbReference type="InterPro" id="IPR035986">
    <property type="entry name" value="PKD_dom_sf"/>
</dbReference>
<dbReference type="NCBIfam" id="TIGR04131">
    <property type="entry name" value="Bac_Flav_CTERM"/>
    <property type="match status" value="1"/>
</dbReference>
<dbReference type="CDD" id="cd00146">
    <property type="entry name" value="PKD"/>
    <property type="match status" value="1"/>
</dbReference>
<dbReference type="InterPro" id="IPR044023">
    <property type="entry name" value="Ig_7"/>
</dbReference>
<feature type="domain" description="PKD" evidence="3">
    <location>
        <begin position="413"/>
        <end position="465"/>
    </location>
</feature>
<dbReference type="Pfam" id="PF18911">
    <property type="entry name" value="PKD_4"/>
    <property type="match status" value="1"/>
</dbReference>
<dbReference type="InterPro" id="IPR013783">
    <property type="entry name" value="Ig-like_fold"/>
</dbReference>
<dbReference type="EMBL" id="CP029186">
    <property type="protein sequence ID" value="AWH86371.1"/>
    <property type="molecule type" value="Genomic_DNA"/>
</dbReference>
<dbReference type="InterPro" id="IPR000601">
    <property type="entry name" value="PKD_dom"/>
</dbReference>
<keyword evidence="1 2" id="KW-0732">Signal</keyword>
<gene>
    <name evidence="4" type="ORF">HYN59_15200</name>
</gene>
<organism evidence="4 5">
    <name type="scientific">Flavobacterium album</name>
    <dbReference type="NCBI Taxonomy" id="2175091"/>
    <lineage>
        <taxon>Bacteria</taxon>
        <taxon>Pseudomonadati</taxon>
        <taxon>Bacteroidota</taxon>
        <taxon>Flavobacteriia</taxon>
        <taxon>Flavobacteriales</taxon>
        <taxon>Flavobacteriaceae</taxon>
        <taxon>Flavobacterium</taxon>
    </lineage>
</organism>
<reference evidence="4 5" key="1">
    <citation type="submission" date="2018-04" db="EMBL/GenBank/DDBJ databases">
        <title>Genome sequencing of Flavobacterium sp. HYN0059.</title>
        <authorList>
            <person name="Yi H."/>
            <person name="Baek C."/>
        </authorList>
    </citation>
    <scope>NUCLEOTIDE SEQUENCE [LARGE SCALE GENOMIC DNA]</scope>
    <source>
        <strain evidence="4 5">HYN0059</strain>
    </source>
</reference>
<dbReference type="Pfam" id="PF13585">
    <property type="entry name" value="CHU_C"/>
    <property type="match status" value="1"/>
</dbReference>
<keyword evidence="5" id="KW-1185">Reference proteome</keyword>
<dbReference type="Gene3D" id="2.60.40.10">
    <property type="entry name" value="Immunoglobulins"/>
    <property type="match status" value="1"/>
</dbReference>
<dbReference type="Pfam" id="PF19081">
    <property type="entry name" value="Ig_7"/>
    <property type="match status" value="4"/>
</dbReference>
<dbReference type="InterPro" id="IPR014755">
    <property type="entry name" value="Cu-Rt/internalin_Ig-like"/>
</dbReference>
<name>A0A2S1R1F8_9FLAO</name>
<evidence type="ECO:0000259" key="3">
    <source>
        <dbReference type="PROSITE" id="PS50093"/>
    </source>
</evidence>
<evidence type="ECO:0000313" key="5">
    <source>
        <dbReference type="Proteomes" id="UP000244929"/>
    </source>
</evidence>
<proteinExistence type="predicted"/>
<dbReference type="InterPro" id="IPR022409">
    <property type="entry name" value="PKD/Chitinase_dom"/>
</dbReference>
<dbReference type="SUPFAM" id="SSF49299">
    <property type="entry name" value="PKD domain"/>
    <property type="match status" value="1"/>
</dbReference>
<dbReference type="AlphaFoldDB" id="A0A2S1R1F8"/>
<accession>A0A2S1R1F8</accession>
<dbReference type="KEGG" id="falb:HYN59_15200"/>
<dbReference type="SMART" id="SM00089">
    <property type="entry name" value="PKD"/>
    <property type="match status" value="1"/>
</dbReference>
<sequence>MHKALYTVVSFVLLLCASDAVYGQQQTAHWFFGKNAGLDFIAGAPIVNTSGQTDANEGTASFSDEFGNLLFYTDGTNVFTRNHTIMPNGTGLNGHLSSTQSCIIIPAPGSANLYYIFTTDALERFLEIPLGSQSKGLNYSVVDMSIGVDGEVTVKNIPLPVGGFQRCNEQLTAVAKADCSGYWVITSYLGKFYSFSVTSDGVNPDPVVSVGGPNSILPGAGYLRASHDGKKIAYTSITESGGLRVYDFNNENGILSNENILFMLPRQYYGVEFSPNNTILYASTANNLLQYDLSATPANSEVILATNNANMMGALQLGPNNKIYYADVEQYTINDHLSVINDPDNFGNPGYVPDAISLGTKRVFGLPNFIPYLYHVKLFINNNDIVTQACEGAPLAFSYCHVNRGNVSSTILWNFGDGSTTTDEAPEHIYTAAGTYTVTLNVTIGGRAYASATQITVIAAPVAQNAEQNICIPQGAAHTFNLSQSYPQINPGNENVTITFHPTEQKAKDNEDALPLDFSTTVSKTLWIRIESTLGCYTVRRMQLTVNQIPSFSTQYNVAICSGNTAVLQVTAQSSDTINWYYAQNSTTPLFTGNNYETPALTANTSYWVETVSTAGCLSGRVKITVTVNSSSVSIQNAVTCSGNTATLLASSPSNTINWYDSAVAVVPVATGGQFTTPILTSDTSYWVEALTDTGCRSERMQVNITVNAVPALVVASADSICPGKTVLTATTTTGDTINWYASESAAIPVATGIAFTTPELTSTTSYWAEAVSSLGCRSARVKVSVNVYPLPIVTISHANLEICEGTSVALDATSPGNIINWYDSAVATTPLYTGKTFTTPVLSGDNIYWAEAVSPQGCISSRVEVNVTVTSWKTPVFDILQEYCKDAQPELLPPVSVNGIRGSWSSPAISTDTSGMQSYTFTPDPGQCTSGPVVINIEVFESIMPEFKIETHYFFDERPKFFPNVSNNGVKGIWSETASSGGSLFGSKTYTFTPDPGQCAGDFSTTIKFIDYPRFFSPNGDGHHDLWNIWGFERENKASINIFDRYGKLIKQFDPLREGWDGTYNGYTLPATDYWFMVTFTVDGVNNNEFKAHFSLLR</sequence>
<dbReference type="Proteomes" id="UP000244929">
    <property type="component" value="Chromosome"/>
</dbReference>
<dbReference type="InterPro" id="IPR026341">
    <property type="entry name" value="T9SS_type_B"/>
</dbReference>
<evidence type="ECO:0000256" key="2">
    <source>
        <dbReference type="SAM" id="SignalP"/>
    </source>
</evidence>
<dbReference type="SUPFAM" id="SSF75011">
    <property type="entry name" value="3-carboxy-cis,cis-mucoante lactonizing enzyme"/>
    <property type="match status" value="1"/>
</dbReference>